<evidence type="ECO:0000313" key="2">
    <source>
        <dbReference type="EMBL" id="KRW99682.1"/>
    </source>
</evidence>
<sequence>MQEEKIQTNNQNLNIQEHYILLVQIDKDIQTRQYYHFQRIEEVCDCIKKIYENHSQIKINKKLNTITKTIQYQGQEIINFILKKEGEMGLFYRNLNDGQEQQLESKIIKQDKNFDNKNDLQIQYIYRNKYWIADQMTIYLKDESEKFYETEN</sequence>
<organism evidence="2 3">
    <name type="scientific">Pseudocohnilembus persalinus</name>
    <name type="common">Ciliate</name>
    <dbReference type="NCBI Taxonomy" id="266149"/>
    <lineage>
        <taxon>Eukaryota</taxon>
        <taxon>Sar</taxon>
        <taxon>Alveolata</taxon>
        <taxon>Ciliophora</taxon>
        <taxon>Intramacronucleata</taxon>
        <taxon>Oligohymenophorea</taxon>
        <taxon>Scuticociliatia</taxon>
        <taxon>Philasterida</taxon>
        <taxon>Pseudocohnilembidae</taxon>
        <taxon>Pseudocohnilembus</taxon>
    </lineage>
</organism>
<reference evidence="2 3" key="1">
    <citation type="journal article" date="2015" name="Sci. Rep.">
        <title>Genome of the facultative scuticociliatosis pathogen Pseudocohnilembus persalinus provides insight into its virulence through horizontal gene transfer.</title>
        <authorList>
            <person name="Xiong J."/>
            <person name="Wang G."/>
            <person name="Cheng J."/>
            <person name="Tian M."/>
            <person name="Pan X."/>
            <person name="Warren A."/>
            <person name="Jiang C."/>
            <person name="Yuan D."/>
            <person name="Miao W."/>
        </authorList>
    </citation>
    <scope>NUCLEOTIDE SEQUENCE [LARGE SCALE GENOMIC DNA]</scope>
    <source>
        <strain evidence="2">36N120E</strain>
    </source>
</reference>
<dbReference type="Pfam" id="PF01133">
    <property type="entry name" value="ER"/>
    <property type="match status" value="1"/>
</dbReference>
<evidence type="ECO:0000313" key="3">
    <source>
        <dbReference type="Proteomes" id="UP000054937"/>
    </source>
</evidence>
<dbReference type="InterPro" id="IPR035912">
    <property type="entry name" value="EHR_sf"/>
</dbReference>
<accession>A0A0V0QBX9</accession>
<dbReference type="EMBL" id="LDAU01000205">
    <property type="protein sequence ID" value="KRW99682.1"/>
    <property type="molecule type" value="Genomic_DNA"/>
</dbReference>
<dbReference type="SUPFAM" id="SSF143875">
    <property type="entry name" value="ERH-like"/>
    <property type="match status" value="1"/>
</dbReference>
<name>A0A0V0QBX9_PSEPJ</name>
<dbReference type="Proteomes" id="UP000054937">
    <property type="component" value="Unassembled WGS sequence"/>
</dbReference>
<keyword evidence="3" id="KW-1185">Reference proteome</keyword>
<dbReference type="AlphaFoldDB" id="A0A0V0QBX9"/>
<proteinExistence type="inferred from homology"/>
<protein>
    <submittedName>
        <fullName evidence="2">Uncharacterized protein</fullName>
    </submittedName>
</protein>
<dbReference type="Gene3D" id="3.30.2260.10">
    <property type="entry name" value="Enhancer of rudimentary"/>
    <property type="match status" value="1"/>
</dbReference>
<comment type="similarity">
    <text evidence="1">Belongs to the E(R) family.</text>
</comment>
<dbReference type="InterPro" id="IPR000781">
    <property type="entry name" value="ERH"/>
</dbReference>
<evidence type="ECO:0000256" key="1">
    <source>
        <dbReference type="ARBA" id="ARBA00007491"/>
    </source>
</evidence>
<gene>
    <name evidence="2" type="ORF">PPERSA_03483</name>
</gene>
<dbReference type="InParanoid" id="A0A0V0QBX9"/>
<comment type="caution">
    <text evidence="2">The sequence shown here is derived from an EMBL/GenBank/DDBJ whole genome shotgun (WGS) entry which is preliminary data.</text>
</comment>